<evidence type="ECO:0000313" key="1">
    <source>
        <dbReference type="EMBL" id="GBP86520.1"/>
    </source>
</evidence>
<keyword evidence="2" id="KW-1185">Reference proteome</keyword>
<reference evidence="1 2" key="1">
    <citation type="journal article" date="2019" name="Commun. Biol.">
        <title>The bagworm genome reveals a unique fibroin gene that provides high tensile strength.</title>
        <authorList>
            <person name="Kono N."/>
            <person name="Nakamura H."/>
            <person name="Ohtoshi R."/>
            <person name="Tomita M."/>
            <person name="Numata K."/>
            <person name="Arakawa K."/>
        </authorList>
    </citation>
    <scope>NUCLEOTIDE SEQUENCE [LARGE SCALE GENOMIC DNA]</scope>
</reference>
<proteinExistence type="predicted"/>
<dbReference type="OrthoDB" id="10070851at2759"/>
<comment type="caution">
    <text evidence="1">The sequence shown here is derived from an EMBL/GenBank/DDBJ whole genome shotgun (WGS) entry which is preliminary data.</text>
</comment>
<protein>
    <submittedName>
        <fullName evidence="1">Uncharacterized protein</fullName>
    </submittedName>
</protein>
<gene>
    <name evidence="1" type="ORF">EVAR_62958_1</name>
</gene>
<name>A0A4C1ZFD8_EUMVA</name>
<sequence length="188" mass="20968">MPGAAPAWTYNEYLRLWYELNTRIAFDSAAGHIFDCNPDPSSIFDPISVLHFGHAPVCDSVPIRFYSCPVRNFFPHPAFNLDFATSHNSDLIEASARGRPIIVEWERDAAFGGPLSRSVTHRYVTERYTFSKCIGRWSGREIDASLAERLGRSCLSIACSALSLARSVQAERDNELCLCVRAAGVHDL</sequence>
<organism evidence="1 2">
    <name type="scientific">Eumeta variegata</name>
    <name type="common">Bagworm moth</name>
    <name type="synonym">Eumeta japonica</name>
    <dbReference type="NCBI Taxonomy" id="151549"/>
    <lineage>
        <taxon>Eukaryota</taxon>
        <taxon>Metazoa</taxon>
        <taxon>Ecdysozoa</taxon>
        <taxon>Arthropoda</taxon>
        <taxon>Hexapoda</taxon>
        <taxon>Insecta</taxon>
        <taxon>Pterygota</taxon>
        <taxon>Neoptera</taxon>
        <taxon>Endopterygota</taxon>
        <taxon>Lepidoptera</taxon>
        <taxon>Glossata</taxon>
        <taxon>Ditrysia</taxon>
        <taxon>Tineoidea</taxon>
        <taxon>Psychidae</taxon>
        <taxon>Oiketicinae</taxon>
        <taxon>Eumeta</taxon>
    </lineage>
</organism>
<dbReference type="AlphaFoldDB" id="A0A4C1ZFD8"/>
<accession>A0A4C1ZFD8</accession>
<evidence type="ECO:0000313" key="2">
    <source>
        <dbReference type="Proteomes" id="UP000299102"/>
    </source>
</evidence>
<dbReference type="Proteomes" id="UP000299102">
    <property type="component" value="Unassembled WGS sequence"/>
</dbReference>
<dbReference type="EMBL" id="BGZK01001800">
    <property type="protein sequence ID" value="GBP86520.1"/>
    <property type="molecule type" value="Genomic_DNA"/>
</dbReference>